<accession>A0ABR2N1S9</accession>
<sequence length="254" mass="27840">MSGQSNSSSTSGNFIRRLFQRARRGVGSCFSVGPSSPAVAGAAGRPRITTVIKPDGSLMEYYLPIRVRYVLFTTQCLSSVVCDADELSYGRHVQALDSDHLLRPGNIYFVLPKKCLKYPLTAAEMAALASRANGAFAKAASLEKKKKIRGSRGSAWKGVRILPVAVAAQDSDGYERMNEDCVFCGGSGAGVPIAEVLDAWKTPIEDFVDGDEELENLLKEMAERNKRQNFYKRKKYSPTLSAIPEDNVLIYPIF</sequence>
<proteinExistence type="predicted"/>
<gene>
    <name evidence="1" type="ORF">KSP40_PGU002022</name>
</gene>
<comment type="caution">
    <text evidence="1">The sequence shown here is derived from an EMBL/GenBank/DDBJ whole genome shotgun (WGS) entry which is preliminary data.</text>
</comment>
<protein>
    <submittedName>
        <fullName evidence="1">Uncharacterized protein</fullName>
    </submittedName>
</protein>
<evidence type="ECO:0000313" key="2">
    <source>
        <dbReference type="Proteomes" id="UP001412067"/>
    </source>
</evidence>
<reference evidence="1 2" key="1">
    <citation type="journal article" date="2022" name="Nat. Plants">
        <title>Genomes of leafy and leafless Platanthera orchids illuminate the evolution of mycoheterotrophy.</title>
        <authorList>
            <person name="Li M.H."/>
            <person name="Liu K.W."/>
            <person name="Li Z."/>
            <person name="Lu H.C."/>
            <person name="Ye Q.L."/>
            <person name="Zhang D."/>
            <person name="Wang J.Y."/>
            <person name="Li Y.F."/>
            <person name="Zhong Z.M."/>
            <person name="Liu X."/>
            <person name="Yu X."/>
            <person name="Liu D.K."/>
            <person name="Tu X.D."/>
            <person name="Liu B."/>
            <person name="Hao Y."/>
            <person name="Liao X.Y."/>
            <person name="Jiang Y.T."/>
            <person name="Sun W.H."/>
            <person name="Chen J."/>
            <person name="Chen Y.Q."/>
            <person name="Ai Y."/>
            <person name="Zhai J.W."/>
            <person name="Wu S.S."/>
            <person name="Zhou Z."/>
            <person name="Hsiao Y.Y."/>
            <person name="Wu W.L."/>
            <person name="Chen Y.Y."/>
            <person name="Lin Y.F."/>
            <person name="Hsu J.L."/>
            <person name="Li C.Y."/>
            <person name="Wang Z.W."/>
            <person name="Zhao X."/>
            <person name="Zhong W.Y."/>
            <person name="Ma X.K."/>
            <person name="Ma L."/>
            <person name="Huang J."/>
            <person name="Chen G.Z."/>
            <person name="Huang M.Z."/>
            <person name="Huang L."/>
            <person name="Peng D.H."/>
            <person name="Luo Y.B."/>
            <person name="Zou S.Q."/>
            <person name="Chen S.P."/>
            <person name="Lan S."/>
            <person name="Tsai W.C."/>
            <person name="Van de Peer Y."/>
            <person name="Liu Z.J."/>
        </authorList>
    </citation>
    <scope>NUCLEOTIDE SEQUENCE [LARGE SCALE GENOMIC DNA]</scope>
    <source>
        <strain evidence="1">Lor288</strain>
    </source>
</reference>
<dbReference type="InterPro" id="IPR025322">
    <property type="entry name" value="PADRE_dom"/>
</dbReference>
<keyword evidence="2" id="KW-1185">Reference proteome</keyword>
<dbReference type="Pfam" id="PF14009">
    <property type="entry name" value="PADRE"/>
    <property type="match status" value="1"/>
</dbReference>
<name>A0ABR2N1S9_9ASPA</name>
<dbReference type="PANTHER" id="PTHR33052">
    <property type="entry name" value="DUF4228 DOMAIN PROTEIN-RELATED"/>
    <property type="match status" value="1"/>
</dbReference>
<evidence type="ECO:0000313" key="1">
    <source>
        <dbReference type="EMBL" id="KAK8969695.1"/>
    </source>
</evidence>
<dbReference type="EMBL" id="JBBWWR010000003">
    <property type="protein sequence ID" value="KAK8969695.1"/>
    <property type="molecule type" value="Genomic_DNA"/>
</dbReference>
<dbReference type="Proteomes" id="UP001412067">
    <property type="component" value="Unassembled WGS sequence"/>
</dbReference>
<organism evidence="1 2">
    <name type="scientific">Platanthera guangdongensis</name>
    <dbReference type="NCBI Taxonomy" id="2320717"/>
    <lineage>
        <taxon>Eukaryota</taxon>
        <taxon>Viridiplantae</taxon>
        <taxon>Streptophyta</taxon>
        <taxon>Embryophyta</taxon>
        <taxon>Tracheophyta</taxon>
        <taxon>Spermatophyta</taxon>
        <taxon>Magnoliopsida</taxon>
        <taxon>Liliopsida</taxon>
        <taxon>Asparagales</taxon>
        <taxon>Orchidaceae</taxon>
        <taxon>Orchidoideae</taxon>
        <taxon>Orchideae</taxon>
        <taxon>Orchidinae</taxon>
        <taxon>Platanthera</taxon>
    </lineage>
</organism>